<evidence type="ECO:0000313" key="1">
    <source>
        <dbReference type="Proteomes" id="UP000887540"/>
    </source>
</evidence>
<sequence length="116" mass="13164">MEFFDKTQIEFDLVDIDLSPNSSLMIDTNLLLNLNGTQIYGEKLQINSKYLILVYTPAPNATERGFLIHYSLNRLYIVNDSSVHTNVSYYAPSSSSLIKPINILTLFIVGMIIMNK</sequence>
<name>A0A914CKF9_9BILA</name>
<keyword evidence="1" id="KW-1185">Reference proteome</keyword>
<protein>
    <submittedName>
        <fullName evidence="2">CUB domain-containing protein</fullName>
    </submittedName>
</protein>
<evidence type="ECO:0000313" key="2">
    <source>
        <dbReference type="WBParaSite" id="ACRNAN_scaffold11803.g18625.t1"/>
    </source>
</evidence>
<accession>A0A914CKF9</accession>
<proteinExistence type="predicted"/>
<reference evidence="2" key="1">
    <citation type="submission" date="2022-11" db="UniProtKB">
        <authorList>
            <consortium name="WormBaseParasite"/>
        </authorList>
    </citation>
    <scope>IDENTIFICATION</scope>
</reference>
<dbReference type="WBParaSite" id="ACRNAN_scaffold11803.g18625.t1">
    <property type="protein sequence ID" value="ACRNAN_scaffold11803.g18625.t1"/>
    <property type="gene ID" value="ACRNAN_scaffold11803.g18625"/>
</dbReference>
<dbReference type="Proteomes" id="UP000887540">
    <property type="component" value="Unplaced"/>
</dbReference>
<dbReference type="AlphaFoldDB" id="A0A914CKF9"/>
<organism evidence="1 2">
    <name type="scientific">Acrobeloides nanus</name>
    <dbReference type="NCBI Taxonomy" id="290746"/>
    <lineage>
        <taxon>Eukaryota</taxon>
        <taxon>Metazoa</taxon>
        <taxon>Ecdysozoa</taxon>
        <taxon>Nematoda</taxon>
        <taxon>Chromadorea</taxon>
        <taxon>Rhabditida</taxon>
        <taxon>Tylenchina</taxon>
        <taxon>Cephalobomorpha</taxon>
        <taxon>Cephaloboidea</taxon>
        <taxon>Cephalobidae</taxon>
        <taxon>Acrobeloides</taxon>
    </lineage>
</organism>